<proteinExistence type="predicted"/>
<feature type="transmembrane region" description="Helical" evidence="2">
    <location>
        <begin position="154"/>
        <end position="173"/>
    </location>
</feature>
<protein>
    <submittedName>
        <fullName evidence="3">Predicted membrane protein</fullName>
    </submittedName>
</protein>
<feature type="compositionally biased region" description="Pro residues" evidence="1">
    <location>
        <begin position="64"/>
        <end position="75"/>
    </location>
</feature>
<sequence length="634" mass="63504">MPGGAGENDEYMSVDPRLVAQLSADTASLNWQLRRFGENLAVLQHQLAGAPVVSAAAPPMYRPPAPTHPPVPMAPPMASAPRVAPPPAGAPPRTGPPGPGRMPAPARSPLPTPTPWWQREGAVSKVLAAAGGVVTLIGVVMMLVLAAQSGFFGPVPRVVGGAVLSFVLVAAGIRVHARPGGRYGAIALATTGFAGLYFDIMAVSVVYEWIPVPLALAVALVVAGAGVALAAHWDVQALAVALIGAIAILGAVVTDGVTLTLVAFLLVVQLAPFPAQWYRRWRSLSVVRTVPVVLALIAVVVSTGGYPDADAWWALGAAAAVALLGLASAVTLTARDPEDVGSSVACALAAVPILAVGTAFPPLGGAVIALVTAVVLFTVVAFATRIPGALQTVVAGVATVALLEVCLFVGGGSLSAVLLLGNAAVFLELARQVRSRLVLGSGLVFLAAGGLAYAVTVPPEALVESREAIDVLGAGAVAASVALAISAFLAVRGARSLGLVGDDSVGVLYAVAGGAALYGATATAVTIGTSVSPTSTGFVAGHCAATILWMLTATGSIVFGLHTPAHRRTAIGAGLVLAGAALVKLFFFDLATLDGMFRVAAFLVAGLLLLFAAAHFGRRMSTPGDSGSPPGSAA</sequence>
<feature type="transmembrane region" description="Helical" evidence="2">
    <location>
        <begin position="213"/>
        <end position="231"/>
    </location>
</feature>
<dbReference type="InterPro" id="IPR019286">
    <property type="entry name" value="DUF2339_TM"/>
</dbReference>
<evidence type="ECO:0000313" key="3">
    <source>
        <dbReference type="EMBL" id="SDH96775.1"/>
    </source>
</evidence>
<feature type="transmembrane region" description="Helical" evidence="2">
    <location>
        <begin position="126"/>
        <end position="148"/>
    </location>
</feature>
<evidence type="ECO:0000256" key="1">
    <source>
        <dbReference type="SAM" id="MobiDB-lite"/>
    </source>
</evidence>
<feature type="transmembrane region" description="Helical" evidence="2">
    <location>
        <begin position="313"/>
        <end position="334"/>
    </location>
</feature>
<keyword evidence="4" id="KW-1185">Reference proteome</keyword>
<keyword evidence="2" id="KW-1133">Transmembrane helix</keyword>
<feature type="transmembrane region" description="Helical" evidence="2">
    <location>
        <begin position="571"/>
        <end position="590"/>
    </location>
</feature>
<feature type="transmembrane region" description="Helical" evidence="2">
    <location>
        <begin position="286"/>
        <end position="306"/>
    </location>
</feature>
<accession>A0A1G8GQV4</accession>
<name>A0A1G8GQV4_9NOCA</name>
<evidence type="ECO:0000256" key="2">
    <source>
        <dbReference type="SAM" id="Phobius"/>
    </source>
</evidence>
<dbReference type="EMBL" id="FNDN01000004">
    <property type="protein sequence ID" value="SDH96775.1"/>
    <property type="molecule type" value="Genomic_DNA"/>
</dbReference>
<gene>
    <name evidence="3" type="ORF">SAMN05444695_104176</name>
</gene>
<feature type="region of interest" description="Disordered" evidence="1">
    <location>
        <begin position="64"/>
        <end position="111"/>
    </location>
</feature>
<feature type="transmembrane region" description="Helical" evidence="2">
    <location>
        <begin position="468"/>
        <end position="494"/>
    </location>
</feature>
<feature type="transmembrane region" description="Helical" evidence="2">
    <location>
        <begin position="506"/>
        <end position="527"/>
    </location>
</feature>
<dbReference type="Pfam" id="PF10101">
    <property type="entry name" value="DUF2339"/>
    <property type="match status" value="2"/>
</dbReference>
<organism evidence="3 4">
    <name type="scientific">Rhodococcus triatomae</name>
    <dbReference type="NCBI Taxonomy" id="300028"/>
    <lineage>
        <taxon>Bacteria</taxon>
        <taxon>Bacillati</taxon>
        <taxon>Actinomycetota</taxon>
        <taxon>Actinomycetes</taxon>
        <taxon>Mycobacteriales</taxon>
        <taxon>Nocardiaceae</taxon>
        <taxon>Rhodococcus</taxon>
    </lineage>
</organism>
<keyword evidence="2" id="KW-0472">Membrane</keyword>
<reference evidence="3 4" key="1">
    <citation type="submission" date="2016-10" db="EMBL/GenBank/DDBJ databases">
        <authorList>
            <person name="de Groot N.N."/>
        </authorList>
    </citation>
    <scope>NUCLEOTIDE SEQUENCE [LARGE SCALE GENOMIC DNA]</scope>
    <source>
        <strain evidence="3 4">DSM 44892</strain>
    </source>
</reference>
<keyword evidence="2" id="KW-0812">Transmembrane</keyword>
<evidence type="ECO:0000313" key="4">
    <source>
        <dbReference type="Proteomes" id="UP000183263"/>
    </source>
</evidence>
<feature type="transmembrane region" description="Helical" evidence="2">
    <location>
        <begin position="437"/>
        <end position="456"/>
    </location>
</feature>
<dbReference type="AlphaFoldDB" id="A0A1G8GQV4"/>
<feature type="transmembrane region" description="Helical" evidence="2">
    <location>
        <begin position="185"/>
        <end position="207"/>
    </location>
</feature>
<feature type="transmembrane region" description="Helical" evidence="2">
    <location>
        <begin position="596"/>
        <end position="616"/>
    </location>
</feature>
<feature type="compositionally biased region" description="Pro residues" evidence="1">
    <location>
        <begin position="83"/>
        <end position="111"/>
    </location>
</feature>
<feature type="transmembrane region" description="Helical" evidence="2">
    <location>
        <begin position="392"/>
        <end position="425"/>
    </location>
</feature>
<feature type="transmembrane region" description="Helical" evidence="2">
    <location>
        <begin position="539"/>
        <end position="559"/>
    </location>
</feature>
<dbReference type="PANTHER" id="PTHR38434:SF1">
    <property type="entry name" value="BLL2549 PROTEIN"/>
    <property type="match status" value="1"/>
</dbReference>
<feature type="transmembrane region" description="Helical" evidence="2">
    <location>
        <begin position="238"/>
        <end position="266"/>
    </location>
</feature>
<dbReference type="PANTHER" id="PTHR38434">
    <property type="entry name" value="BLL2549 PROTEIN"/>
    <property type="match status" value="1"/>
</dbReference>
<feature type="transmembrane region" description="Helical" evidence="2">
    <location>
        <begin position="340"/>
        <end position="360"/>
    </location>
</feature>
<dbReference type="Proteomes" id="UP000183263">
    <property type="component" value="Unassembled WGS sequence"/>
</dbReference>